<dbReference type="EMBL" id="QLYX01000012">
    <property type="protein sequence ID" value="RAY12753.1"/>
    <property type="molecule type" value="Genomic_DNA"/>
</dbReference>
<name>A0A365H3G5_9ACTN</name>
<proteinExistence type="predicted"/>
<keyword evidence="2" id="KW-1185">Reference proteome</keyword>
<accession>A0A365H3G5</accession>
<dbReference type="AlphaFoldDB" id="A0A365H3G5"/>
<dbReference type="OrthoDB" id="4257622at2"/>
<comment type="caution">
    <text evidence="1">The sequence shown here is derived from an EMBL/GenBank/DDBJ whole genome shotgun (WGS) entry which is preliminary data.</text>
</comment>
<organism evidence="1 2">
    <name type="scientific">Actinomadura craniellae</name>
    <dbReference type="NCBI Taxonomy" id="2231787"/>
    <lineage>
        <taxon>Bacteria</taxon>
        <taxon>Bacillati</taxon>
        <taxon>Actinomycetota</taxon>
        <taxon>Actinomycetes</taxon>
        <taxon>Streptosporangiales</taxon>
        <taxon>Thermomonosporaceae</taxon>
        <taxon>Actinomadura</taxon>
    </lineage>
</organism>
<evidence type="ECO:0000313" key="2">
    <source>
        <dbReference type="Proteomes" id="UP000251891"/>
    </source>
</evidence>
<gene>
    <name evidence="1" type="ORF">DPM19_24510</name>
</gene>
<protein>
    <recommendedName>
        <fullName evidence="3">PIN domain-containing protein</fullName>
    </recommendedName>
</protein>
<evidence type="ECO:0000313" key="1">
    <source>
        <dbReference type="EMBL" id="RAY12753.1"/>
    </source>
</evidence>
<reference evidence="1 2" key="1">
    <citation type="submission" date="2018-06" db="EMBL/GenBank/DDBJ databases">
        <title>Actinomadura craniellae sp. nov. isolated from marine sponge Craniella sp.</title>
        <authorList>
            <person name="Li L."/>
            <person name="Xu Q.H."/>
            <person name="Lin H.W."/>
            <person name="Lu Y.H."/>
        </authorList>
    </citation>
    <scope>NUCLEOTIDE SEQUENCE [LARGE SCALE GENOMIC DNA]</scope>
    <source>
        <strain evidence="1 2">LHW63021</strain>
    </source>
</reference>
<evidence type="ECO:0008006" key="3">
    <source>
        <dbReference type="Google" id="ProtNLM"/>
    </source>
</evidence>
<sequence length="161" mass="16631">MTARTVVYDTGMLLAMLSGDAVALTVHHGLRTAPHRPVVIGPVLAQAWRPDPKTVHAFSGYLKDCTVPQTRGAAAPMQGKAAASAGCVACAKTSTLDTYKRAGAMLAKAVPPGKKRPDGVDALVVVTAGLHVPAQILTSDPGDLAAYAATLDHADITIERI</sequence>
<dbReference type="Proteomes" id="UP000251891">
    <property type="component" value="Unassembled WGS sequence"/>
</dbReference>